<evidence type="ECO:0000313" key="4">
    <source>
        <dbReference type="Proteomes" id="UP000196125"/>
    </source>
</evidence>
<dbReference type="InterPro" id="IPR020845">
    <property type="entry name" value="AMP-binding_CS"/>
</dbReference>
<dbReference type="InterPro" id="IPR042099">
    <property type="entry name" value="ANL_N_sf"/>
</dbReference>
<dbReference type="Pfam" id="PF00501">
    <property type="entry name" value="AMP-binding"/>
    <property type="match status" value="1"/>
</dbReference>
<dbReference type="GO" id="GO:0043041">
    <property type="term" value="P:amino acid activation for nonribosomal peptide biosynthetic process"/>
    <property type="evidence" value="ECO:0007669"/>
    <property type="project" value="TreeGrafter"/>
</dbReference>
<evidence type="ECO:0000313" key="3">
    <source>
        <dbReference type="EMBL" id="SMS00588.1"/>
    </source>
</evidence>
<dbReference type="Gene3D" id="3.30.300.30">
    <property type="match status" value="1"/>
</dbReference>
<dbReference type="InterPro" id="IPR000873">
    <property type="entry name" value="AMP-dep_synth/lig_dom"/>
</dbReference>
<gene>
    <name evidence="3" type="primary">dltA_2</name>
    <name evidence="2" type="ORF">SBX37_00510</name>
    <name evidence="3" type="ORF">VIM7927_01854</name>
</gene>
<dbReference type="EMBL" id="FXXI01000002">
    <property type="protein sequence ID" value="SMS00588.1"/>
    <property type="molecule type" value="Genomic_DNA"/>
</dbReference>
<sequence>MNPHNDRLLAVFSAFRRCEGMAYHHVGGDLSYRQLFDAAVSLAGQLNAEGRGAVLIYGHKNCRYLIAYWACILAGRTFVPIEPENSTERLRQIIVSAQATLILDAHDFDADESRLDTLGISCQVVDAESAFSAEESESQFTDLLRVRNVSQATDAMYIMFSSGTTGQPKGIAVSYANVADLVMWLERAFPVDGSVSGNIRYCFDVSLYELWLAWINLKPISALDHQEFINTRKYIARHRDYGVTTWVSTPTITRYYLKDRQFCASQLPHLSHFIFCGEVLSKEMVAQLWERFPGCRVTNTYGPTECTVAVTATDILPVHLHSRQPLPLGRVRPGSEVRIDRILEHGRGEIIIRGDCVGPGYLCAPAEQQARFSVDPVDKVREYRTGDIGSLDGDMLYFWGRGDRELKIQGYRIDLNEVEAYLRQLEEVKEVFVEPWFRKEDLQGMRAFVLPERELDFQQLAAAMADSFPSYMVPRFWYAIEEDVLNLNSKLDRRAVSDKALQKGNCYVFKYDAGNH</sequence>
<dbReference type="AlphaFoldDB" id="A0A1Y6ISI4"/>
<evidence type="ECO:0000259" key="1">
    <source>
        <dbReference type="Pfam" id="PF00501"/>
    </source>
</evidence>
<dbReference type="RefSeq" id="WP_087480619.1">
    <property type="nucleotide sequence ID" value="NZ_AP024883.1"/>
</dbReference>
<organism evidence="3 4">
    <name type="scientific">Vibrio mangrovi</name>
    <dbReference type="NCBI Taxonomy" id="474394"/>
    <lineage>
        <taxon>Bacteria</taxon>
        <taxon>Pseudomonadati</taxon>
        <taxon>Pseudomonadota</taxon>
        <taxon>Gammaproteobacteria</taxon>
        <taxon>Vibrionales</taxon>
        <taxon>Vibrionaceae</taxon>
        <taxon>Vibrio</taxon>
    </lineage>
</organism>
<dbReference type="InterPro" id="IPR045851">
    <property type="entry name" value="AMP-bd_C_sf"/>
</dbReference>
<feature type="domain" description="AMP-dependent synthetase/ligase" evidence="1">
    <location>
        <begin position="21"/>
        <end position="362"/>
    </location>
</feature>
<keyword evidence="3" id="KW-0436">Ligase</keyword>
<reference evidence="2 5" key="2">
    <citation type="submission" date="2023-11" db="EMBL/GenBank/DDBJ databases">
        <title>Plant-associative lifestyle of Vibrio porteresiae and its evolutionary dynamics.</title>
        <authorList>
            <person name="Rameshkumar N."/>
            <person name="Kirti K."/>
        </authorList>
    </citation>
    <scope>NUCLEOTIDE SEQUENCE [LARGE SCALE GENOMIC DNA]</scope>
    <source>
        <strain evidence="2 5">MSSRF38</strain>
    </source>
</reference>
<dbReference type="SUPFAM" id="SSF56801">
    <property type="entry name" value="Acetyl-CoA synthetase-like"/>
    <property type="match status" value="1"/>
</dbReference>
<dbReference type="GO" id="GO:0031177">
    <property type="term" value="F:phosphopantetheine binding"/>
    <property type="evidence" value="ECO:0007669"/>
    <property type="project" value="TreeGrafter"/>
</dbReference>
<reference evidence="3 4" key="1">
    <citation type="submission" date="2017-05" db="EMBL/GenBank/DDBJ databases">
        <authorList>
            <person name="Song R."/>
            <person name="Chenine A.L."/>
            <person name="Ruprecht R.M."/>
        </authorList>
    </citation>
    <scope>NUCLEOTIDE SEQUENCE [LARGE SCALE GENOMIC DNA]</scope>
    <source>
        <strain evidence="3 4">CECT 7927</strain>
    </source>
</reference>
<evidence type="ECO:0000313" key="2">
    <source>
        <dbReference type="EMBL" id="MDW6001390.1"/>
    </source>
</evidence>
<dbReference type="EC" id="6.1.1.13" evidence="3"/>
<accession>A0A1Y6ISI4</accession>
<dbReference type="GO" id="GO:0016874">
    <property type="term" value="F:ligase activity"/>
    <property type="evidence" value="ECO:0007669"/>
    <property type="project" value="UniProtKB-KW"/>
</dbReference>
<dbReference type="Proteomes" id="UP000196125">
    <property type="component" value="Unassembled WGS sequence"/>
</dbReference>
<dbReference type="PROSITE" id="PS00455">
    <property type="entry name" value="AMP_BINDING"/>
    <property type="match status" value="1"/>
</dbReference>
<dbReference type="GO" id="GO:0044550">
    <property type="term" value="P:secondary metabolite biosynthetic process"/>
    <property type="evidence" value="ECO:0007669"/>
    <property type="project" value="TreeGrafter"/>
</dbReference>
<name>A0A1Y6ISI4_9VIBR</name>
<dbReference type="Proteomes" id="UP001283366">
    <property type="component" value="Unassembled WGS sequence"/>
</dbReference>
<dbReference type="Gene3D" id="3.40.50.12780">
    <property type="entry name" value="N-terminal domain of ligase-like"/>
    <property type="match status" value="1"/>
</dbReference>
<dbReference type="EMBL" id="JAWRCO010000001">
    <property type="protein sequence ID" value="MDW6001390.1"/>
    <property type="molecule type" value="Genomic_DNA"/>
</dbReference>
<dbReference type="PANTHER" id="PTHR45527:SF1">
    <property type="entry name" value="FATTY ACID SYNTHASE"/>
    <property type="match status" value="1"/>
</dbReference>
<proteinExistence type="predicted"/>
<dbReference type="PANTHER" id="PTHR45527">
    <property type="entry name" value="NONRIBOSOMAL PEPTIDE SYNTHETASE"/>
    <property type="match status" value="1"/>
</dbReference>
<dbReference type="OrthoDB" id="9757559at2"/>
<dbReference type="GO" id="GO:0005737">
    <property type="term" value="C:cytoplasm"/>
    <property type="evidence" value="ECO:0007669"/>
    <property type="project" value="TreeGrafter"/>
</dbReference>
<protein>
    <submittedName>
        <fullName evidence="2">AMP-binding protein</fullName>
    </submittedName>
    <submittedName>
        <fullName evidence="3">D-alanine--poly(Phosphoribitol) ligase subunit 1</fullName>
        <ecNumber evidence="3">6.1.1.13</ecNumber>
    </submittedName>
</protein>
<evidence type="ECO:0000313" key="5">
    <source>
        <dbReference type="Proteomes" id="UP001283366"/>
    </source>
</evidence>
<keyword evidence="5" id="KW-1185">Reference proteome</keyword>